<comment type="caution">
    <text evidence="1">The sequence shown here is derived from an EMBL/GenBank/DDBJ whole genome shotgun (WGS) entry which is preliminary data.</text>
</comment>
<organism evidence="1 2">
    <name type="scientific">Termitidicoccus mucosus</name>
    <dbReference type="NCBI Taxonomy" id="1184151"/>
    <lineage>
        <taxon>Bacteria</taxon>
        <taxon>Pseudomonadati</taxon>
        <taxon>Verrucomicrobiota</taxon>
        <taxon>Opitutia</taxon>
        <taxon>Opitutales</taxon>
        <taxon>Opitutaceae</taxon>
        <taxon>Termitidicoccus</taxon>
    </lineage>
</organism>
<proteinExistence type="predicted"/>
<accession>A0A178IAX0</accession>
<protein>
    <submittedName>
        <fullName evidence="1">Uncharacterized protein</fullName>
    </submittedName>
</protein>
<evidence type="ECO:0000313" key="2">
    <source>
        <dbReference type="Proteomes" id="UP000078486"/>
    </source>
</evidence>
<dbReference type="AlphaFoldDB" id="A0A178IAX0"/>
<dbReference type="Proteomes" id="UP000078486">
    <property type="component" value="Unassembled WGS sequence"/>
</dbReference>
<name>A0A178IAX0_9BACT</name>
<sequence length="114" mass="13228">MSENGINPHAIPLYAKEFIGKLNVDMPKNSNWRNFHIDIESAITWKGIKNVVLQARVAKDEFTGGNYFSIIEDKQRIRIEKRYVLDNSVTILSLYLEKNHEGEFVYCAFTKGYL</sequence>
<reference evidence="1 2" key="1">
    <citation type="submission" date="2016-01" db="EMBL/GenBank/DDBJ databases">
        <title>High potential of lignocellulose degradation of a new Verrucomicrobia species.</title>
        <authorList>
            <person name="Wang Y."/>
            <person name="Shi Y."/>
            <person name="Qiu Z."/>
            <person name="Liu S."/>
            <person name="Yang H."/>
        </authorList>
    </citation>
    <scope>NUCLEOTIDE SEQUENCE [LARGE SCALE GENOMIC DNA]</scope>
    <source>
        <strain evidence="1 2">TSB47</strain>
    </source>
</reference>
<keyword evidence="2" id="KW-1185">Reference proteome</keyword>
<evidence type="ECO:0000313" key="1">
    <source>
        <dbReference type="EMBL" id="OAM87164.1"/>
    </source>
</evidence>
<gene>
    <name evidence="1" type="ORF">AW736_24140</name>
</gene>
<dbReference type="STRING" id="1184151.AW736_24140"/>
<dbReference type="EMBL" id="LRRQ01000181">
    <property type="protein sequence ID" value="OAM87164.1"/>
    <property type="molecule type" value="Genomic_DNA"/>
</dbReference>